<dbReference type="Proteomes" id="UP000008461">
    <property type="component" value="Chromosome"/>
</dbReference>
<dbReference type="HOGENOM" id="CLU_063407_0_0_10"/>
<dbReference type="PANTHER" id="PTHR12526">
    <property type="entry name" value="GLYCOSYLTRANSFERASE"/>
    <property type="match status" value="1"/>
</dbReference>
<dbReference type="GO" id="GO:0016740">
    <property type="term" value="F:transferase activity"/>
    <property type="evidence" value="ECO:0007669"/>
    <property type="project" value="UniProtKB-KW"/>
</dbReference>
<dbReference type="STRING" id="760192.Halhy_5434"/>
<proteinExistence type="predicted"/>
<keyword evidence="1" id="KW-0808">Transferase</keyword>
<dbReference type="RefSeq" id="WP_013767792.1">
    <property type="nucleotide sequence ID" value="NC_015510.1"/>
</dbReference>
<gene>
    <name evidence="1" type="ordered locus">Halhy_5434</name>
</gene>
<evidence type="ECO:0000313" key="2">
    <source>
        <dbReference type="Proteomes" id="UP000008461"/>
    </source>
</evidence>
<accession>F4KR21</accession>
<dbReference type="KEGG" id="hhy:Halhy_5434"/>
<evidence type="ECO:0000313" key="1">
    <source>
        <dbReference type="EMBL" id="AEE53259.1"/>
    </source>
</evidence>
<dbReference type="Gene3D" id="3.40.50.2000">
    <property type="entry name" value="Glycogen Phosphorylase B"/>
    <property type="match status" value="2"/>
</dbReference>
<name>F4KR21_HALH1</name>
<dbReference type="AlphaFoldDB" id="F4KR21"/>
<dbReference type="SUPFAM" id="SSF53756">
    <property type="entry name" value="UDP-Glycosyltransferase/glycogen phosphorylase"/>
    <property type="match status" value="1"/>
</dbReference>
<keyword evidence="2" id="KW-1185">Reference proteome</keyword>
<protein>
    <submittedName>
        <fullName evidence="1">Glycosyl transferase group 1</fullName>
    </submittedName>
</protein>
<dbReference type="EMBL" id="CP002691">
    <property type="protein sequence ID" value="AEE53259.1"/>
    <property type="molecule type" value="Genomic_DNA"/>
</dbReference>
<dbReference type="eggNOG" id="COG0438">
    <property type="taxonomic scope" value="Bacteria"/>
</dbReference>
<sequence>MKKILVLFHPLKEVFQYLEEEGNEQFAPHHFWLFDKLVEQGYEVDFVASNEKTFLNWLGRILRLYFLQQQVDALRVAKDYDLIFVPYMEYSFLLNLAKLLKRLKKPIVGLAHQPYAHERKNLIKRIYYNAVRYVYFKGMDSILFYSRAILEKSNQGWIKGNSKFVDNFGIDDDFFDAYLHNQKSPPCNNYIFSTGGAQRDFDALVKAFEGIDFDLKITTVGGDLSKHLTCEVPPNVYIDNSLPFGLGSTGKIRKEYYNALAIAVPLKEVDDYKFGTWGITVVLEGMAMGKPILSTYNEAYPFDIEKEKIGFYVDYGDVLGWQQAIKYLLDHPEEVREMGERAKYLSKTKYNYSSFSKNVIADIDSILNVRQKPAASVSRTLVRKTISLGLTASSCLALEWAQCLL</sequence>
<reference key="2">
    <citation type="submission" date="2011-04" db="EMBL/GenBank/DDBJ databases">
        <title>Complete sequence of chromosome of Haliscomenobacter hydrossis DSM 1100.</title>
        <authorList>
            <consortium name="US DOE Joint Genome Institute (JGI-PGF)"/>
            <person name="Lucas S."/>
            <person name="Han J."/>
            <person name="Lapidus A."/>
            <person name="Bruce D."/>
            <person name="Goodwin L."/>
            <person name="Pitluck S."/>
            <person name="Peters L."/>
            <person name="Kyrpides N."/>
            <person name="Mavromatis K."/>
            <person name="Ivanova N."/>
            <person name="Ovchinnikova G."/>
            <person name="Pagani I."/>
            <person name="Daligault H."/>
            <person name="Detter J.C."/>
            <person name="Han C."/>
            <person name="Land M."/>
            <person name="Hauser L."/>
            <person name="Markowitz V."/>
            <person name="Cheng J.-F."/>
            <person name="Hugenholtz P."/>
            <person name="Woyke T."/>
            <person name="Wu D."/>
            <person name="Verbarg S."/>
            <person name="Frueling A."/>
            <person name="Brambilla E."/>
            <person name="Klenk H.-P."/>
            <person name="Eisen J.A."/>
        </authorList>
    </citation>
    <scope>NUCLEOTIDE SEQUENCE</scope>
    <source>
        <strain>DSM 1100</strain>
    </source>
</reference>
<dbReference type="OrthoDB" id="834818at2"/>
<organism evidence="1 2">
    <name type="scientific">Haliscomenobacter hydrossis (strain ATCC 27775 / DSM 1100 / LMG 10767 / O)</name>
    <dbReference type="NCBI Taxonomy" id="760192"/>
    <lineage>
        <taxon>Bacteria</taxon>
        <taxon>Pseudomonadati</taxon>
        <taxon>Bacteroidota</taxon>
        <taxon>Saprospiria</taxon>
        <taxon>Saprospirales</taxon>
        <taxon>Haliscomenobacteraceae</taxon>
        <taxon>Haliscomenobacter</taxon>
    </lineage>
</organism>
<reference evidence="1 2" key="1">
    <citation type="journal article" date="2011" name="Stand. Genomic Sci.">
        <title>Complete genome sequence of Haliscomenobacter hydrossis type strain (O).</title>
        <authorList>
            <consortium name="US DOE Joint Genome Institute (JGI-PGF)"/>
            <person name="Daligault H."/>
            <person name="Lapidus A."/>
            <person name="Zeytun A."/>
            <person name="Nolan M."/>
            <person name="Lucas S."/>
            <person name="Del Rio T.G."/>
            <person name="Tice H."/>
            <person name="Cheng J.F."/>
            <person name="Tapia R."/>
            <person name="Han C."/>
            <person name="Goodwin L."/>
            <person name="Pitluck S."/>
            <person name="Liolios K."/>
            <person name="Pagani I."/>
            <person name="Ivanova N."/>
            <person name="Huntemann M."/>
            <person name="Mavromatis K."/>
            <person name="Mikhailova N."/>
            <person name="Pati A."/>
            <person name="Chen A."/>
            <person name="Palaniappan K."/>
            <person name="Land M."/>
            <person name="Hauser L."/>
            <person name="Brambilla E.M."/>
            <person name="Rohde M."/>
            <person name="Verbarg S."/>
            <person name="Goker M."/>
            <person name="Bristow J."/>
            <person name="Eisen J.A."/>
            <person name="Markowitz V."/>
            <person name="Hugenholtz P."/>
            <person name="Kyrpides N.C."/>
            <person name="Klenk H.P."/>
            <person name="Woyke T."/>
        </authorList>
    </citation>
    <scope>NUCLEOTIDE SEQUENCE [LARGE SCALE GENOMIC DNA]</scope>
    <source>
        <strain evidence="2">ATCC 27775 / DSM 1100 / LMG 10767 / O</strain>
    </source>
</reference>